<dbReference type="NCBIfam" id="TIGR02145">
    <property type="entry name" value="Fib_succ_major"/>
    <property type="match status" value="1"/>
</dbReference>
<dbReference type="EMBL" id="JAJPWV010000001">
    <property type="protein sequence ID" value="MCD8739524.1"/>
    <property type="molecule type" value="Genomic_DNA"/>
</dbReference>
<evidence type="ECO:0000259" key="1">
    <source>
        <dbReference type="Pfam" id="PF09603"/>
    </source>
</evidence>
<reference evidence="2 3" key="1">
    <citation type="submission" date="2021-12" db="EMBL/GenBank/DDBJ databases">
        <title>Mucilaginibacter roseus genome.</title>
        <authorList>
            <person name="Ferreira J.R."/>
            <person name="Newman J.D."/>
        </authorList>
    </citation>
    <scope>NUCLEOTIDE SEQUENCE [LARGE SCALE GENOMIC DNA]</scope>
    <source>
        <strain evidence="2 3">LMG 28454</strain>
    </source>
</reference>
<organism evidence="2 3">
    <name type="scientific">Mucilaginibacter roseus</name>
    <dbReference type="NCBI Taxonomy" id="1528868"/>
    <lineage>
        <taxon>Bacteria</taxon>
        <taxon>Pseudomonadati</taxon>
        <taxon>Bacteroidota</taxon>
        <taxon>Sphingobacteriia</taxon>
        <taxon>Sphingobacteriales</taxon>
        <taxon>Sphingobacteriaceae</taxon>
        <taxon>Mucilaginibacter</taxon>
    </lineage>
</organism>
<dbReference type="RefSeq" id="WP_232175418.1">
    <property type="nucleotide sequence ID" value="NZ_JAJPWV010000001.1"/>
</dbReference>
<evidence type="ECO:0000313" key="2">
    <source>
        <dbReference type="EMBL" id="MCD8739524.1"/>
    </source>
</evidence>
<name>A0ABS8U184_9SPHI</name>
<dbReference type="InterPro" id="IPR011871">
    <property type="entry name" value="Fib_succ_major"/>
</dbReference>
<dbReference type="Proteomes" id="UP001199919">
    <property type="component" value="Unassembled WGS sequence"/>
</dbReference>
<accession>A0ABS8U184</accession>
<sequence>MMISIAACKNDNDNNPEPSVESVTIDGTSYPTVKIGKQQWISINYSGKGGVFYNGDRDVKYGKLYTRKEAQAIKLQDGWRLPTRSDFVKLASNFPNISADGYVNLKPEGVLKLASSSGWRDKSGDNSSGFNALPAGICKVEADGDNDYSYRGIATQFISSTTETFNDNGATRARTTTFFLQIANSSSQPPTTETAGGVVDVIRADDYRFSVRFLRDID</sequence>
<comment type="caution">
    <text evidence="2">The sequence shown here is derived from an EMBL/GenBank/DDBJ whole genome shotgun (WGS) entry which is preliminary data.</text>
</comment>
<feature type="domain" description="Fibrobacter succinogenes major paralogous" evidence="1">
    <location>
        <begin position="58"/>
        <end position="215"/>
    </location>
</feature>
<dbReference type="Pfam" id="PF09603">
    <property type="entry name" value="Fib_succ_major"/>
    <property type="match status" value="1"/>
</dbReference>
<gene>
    <name evidence="2" type="ORF">LT679_02825</name>
</gene>
<proteinExistence type="predicted"/>
<protein>
    <recommendedName>
        <fullName evidence="1">Fibrobacter succinogenes major paralogous domain-containing protein</fullName>
    </recommendedName>
</protein>
<evidence type="ECO:0000313" key="3">
    <source>
        <dbReference type="Proteomes" id="UP001199919"/>
    </source>
</evidence>
<keyword evidence="3" id="KW-1185">Reference proteome</keyword>